<dbReference type="EMBL" id="BTSY01000003">
    <property type="protein sequence ID" value="GMT17994.1"/>
    <property type="molecule type" value="Genomic_DNA"/>
</dbReference>
<gene>
    <name evidence="2" type="ORF">PFISCL1PPCAC_9291</name>
</gene>
<sequence length="99" mass="11021">PNIILKQSFSTVQNLIYCIFQVVELISANEAVSAEIVANGDQNIEENVEEEKEANEPAAIPAKRGRGRPKGSLSAKKPRLTLPNQEKKERWSARLSSKF</sequence>
<accession>A0AAV5VJN4</accession>
<feature type="region of interest" description="Disordered" evidence="1">
    <location>
        <begin position="47"/>
        <end position="99"/>
    </location>
</feature>
<feature type="non-terminal residue" evidence="2">
    <location>
        <position position="1"/>
    </location>
</feature>
<proteinExistence type="predicted"/>
<protein>
    <submittedName>
        <fullName evidence="2">Uncharacterized protein</fullName>
    </submittedName>
</protein>
<reference evidence="2" key="1">
    <citation type="submission" date="2023-10" db="EMBL/GenBank/DDBJ databases">
        <title>Genome assembly of Pristionchus species.</title>
        <authorList>
            <person name="Yoshida K."/>
            <person name="Sommer R.J."/>
        </authorList>
    </citation>
    <scope>NUCLEOTIDE SEQUENCE</scope>
    <source>
        <strain evidence="2">RS5133</strain>
    </source>
</reference>
<comment type="caution">
    <text evidence="2">The sequence shown here is derived from an EMBL/GenBank/DDBJ whole genome shotgun (WGS) entry which is preliminary data.</text>
</comment>
<name>A0AAV5VJN4_9BILA</name>
<dbReference type="Proteomes" id="UP001432322">
    <property type="component" value="Unassembled WGS sequence"/>
</dbReference>
<evidence type="ECO:0000313" key="3">
    <source>
        <dbReference type="Proteomes" id="UP001432322"/>
    </source>
</evidence>
<dbReference type="AlphaFoldDB" id="A0AAV5VJN4"/>
<evidence type="ECO:0000313" key="2">
    <source>
        <dbReference type="EMBL" id="GMT17994.1"/>
    </source>
</evidence>
<keyword evidence="3" id="KW-1185">Reference proteome</keyword>
<evidence type="ECO:0000256" key="1">
    <source>
        <dbReference type="SAM" id="MobiDB-lite"/>
    </source>
</evidence>
<organism evidence="2 3">
    <name type="scientific">Pristionchus fissidentatus</name>
    <dbReference type="NCBI Taxonomy" id="1538716"/>
    <lineage>
        <taxon>Eukaryota</taxon>
        <taxon>Metazoa</taxon>
        <taxon>Ecdysozoa</taxon>
        <taxon>Nematoda</taxon>
        <taxon>Chromadorea</taxon>
        <taxon>Rhabditida</taxon>
        <taxon>Rhabditina</taxon>
        <taxon>Diplogasteromorpha</taxon>
        <taxon>Diplogasteroidea</taxon>
        <taxon>Neodiplogasteridae</taxon>
        <taxon>Pristionchus</taxon>
    </lineage>
</organism>